<evidence type="ECO:0000313" key="1">
    <source>
        <dbReference type="EMBL" id="KCZ70650.1"/>
    </source>
</evidence>
<reference evidence="1 2" key="1">
    <citation type="journal article" date="2013" name="Nature">
        <title>Anaerobic oxidation of methane coupled to nitrate reduction in a novel archaeal lineage.</title>
        <authorList>
            <person name="Haroon M.F."/>
            <person name="Hu S."/>
            <person name="Shi Y."/>
            <person name="Imelfort M."/>
            <person name="Keller J."/>
            <person name="Hugenholtz P."/>
            <person name="Yuan Z."/>
            <person name="Tyson G.W."/>
        </authorList>
    </citation>
    <scope>NUCLEOTIDE SEQUENCE [LARGE SCALE GENOMIC DNA]</scope>
    <source>
        <strain evidence="1 2">ANME-2d</strain>
    </source>
</reference>
<dbReference type="SUPFAM" id="SSF46785">
    <property type="entry name" value="Winged helix' DNA-binding domain"/>
    <property type="match status" value="1"/>
</dbReference>
<dbReference type="RefSeq" id="WP_048092408.1">
    <property type="nucleotide sequence ID" value="NZ_JMIY01000007.1"/>
</dbReference>
<evidence type="ECO:0008006" key="3">
    <source>
        <dbReference type="Google" id="ProtNLM"/>
    </source>
</evidence>
<dbReference type="EMBL" id="JMIY01000007">
    <property type="protein sequence ID" value="KCZ70650.1"/>
    <property type="molecule type" value="Genomic_DNA"/>
</dbReference>
<protein>
    <recommendedName>
        <fullName evidence="3">DUF2551 domain-containing protein</fullName>
    </recommendedName>
</protein>
<comment type="caution">
    <text evidence="1">The sequence shown here is derived from an EMBL/GenBank/DDBJ whole genome shotgun (WGS) entry which is preliminary data.</text>
</comment>
<dbReference type="PATRIC" id="fig|1392998.3.peg.2972"/>
<proteinExistence type="predicted"/>
<keyword evidence="2" id="KW-1185">Reference proteome</keyword>
<name>A0A062V5G6_9EURY</name>
<dbReference type="InterPro" id="IPR036390">
    <property type="entry name" value="WH_DNA-bd_sf"/>
</dbReference>
<gene>
    <name evidence="1" type="ORF">ANME2D_02672</name>
</gene>
<dbReference type="Pfam" id="PF10826">
    <property type="entry name" value="DUF2551"/>
    <property type="match status" value="1"/>
</dbReference>
<organism evidence="1 2">
    <name type="scientific">Candidatus Methanoperedens nitratireducens</name>
    <dbReference type="NCBI Taxonomy" id="1392998"/>
    <lineage>
        <taxon>Archaea</taxon>
        <taxon>Methanobacteriati</taxon>
        <taxon>Methanobacteriota</taxon>
        <taxon>Stenosarchaea group</taxon>
        <taxon>Methanomicrobia</taxon>
        <taxon>Methanosarcinales</taxon>
        <taxon>ANME-2 cluster</taxon>
        <taxon>Candidatus Methanoperedentaceae</taxon>
        <taxon>Candidatus Methanoperedens</taxon>
    </lineage>
</organism>
<evidence type="ECO:0000313" key="2">
    <source>
        <dbReference type="Proteomes" id="UP000027153"/>
    </source>
</evidence>
<accession>A0A062V5G6</accession>
<dbReference type="OrthoDB" id="120695at2157"/>
<dbReference type="Proteomes" id="UP000027153">
    <property type="component" value="Unassembled WGS sequence"/>
</dbReference>
<sequence length="107" mass="12436">MEALKLRIKRRLEVYLELDIDGVRKFIINVLLKLKKVTVDQLYRELNMRFKISYSAVASMLGYIHSKLGILHACKESYKTPTVYSLKEEYIEIIKNALNKNAAINTS</sequence>
<dbReference type="InterPro" id="IPR020501">
    <property type="entry name" value="Uncharacterised_AF1218"/>
</dbReference>
<dbReference type="AlphaFoldDB" id="A0A062V5G6"/>